<organism evidence="4 5">
    <name type="scientific">Flagellimonas aquimarina</name>
    <dbReference type="NCBI Taxonomy" id="2201895"/>
    <lineage>
        <taxon>Bacteria</taxon>
        <taxon>Pseudomonadati</taxon>
        <taxon>Bacteroidota</taxon>
        <taxon>Flavobacteriia</taxon>
        <taxon>Flavobacteriales</taxon>
        <taxon>Flavobacteriaceae</taxon>
        <taxon>Flagellimonas</taxon>
    </lineage>
</organism>
<dbReference type="Pfam" id="PF13899">
    <property type="entry name" value="Thioredoxin_7"/>
    <property type="match status" value="1"/>
</dbReference>
<evidence type="ECO:0000256" key="2">
    <source>
        <dbReference type="SAM" id="SignalP"/>
    </source>
</evidence>
<dbReference type="PANTHER" id="PTHR15337">
    <property type="entry name" value="ANTERIOR GRADIENT PROTEIN-RELATED"/>
    <property type="match status" value="1"/>
</dbReference>
<dbReference type="AlphaFoldDB" id="A0A316L1Z0"/>
<dbReference type="EMBL" id="QGEG01000002">
    <property type="protein sequence ID" value="PWL38203.1"/>
    <property type="molecule type" value="Genomic_DNA"/>
</dbReference>
<dbReference type="Gene3D" id="3.40.30.10">
    <property type="entry name" value="Glutaredoxin"/>
    <property type="match status" value="1"/>
</dbReference>
<name>A0A316L1Z0_9FLAO</name>
<feature type="domain" description="Thioredoxin" evidence="3">
    <location>
        <begin position="1"/>
        <end position="145"/>
    </location>
</feature>
<dbReference type="OrthoDB" id="981626at2"/>
<keyword evidence="5" id="KW-1185">Reference proteome</keyword>
<dbReference type="RefSeq" id="WP_109661963.1">
    <property type="nucleotide sequence ID" value="NZ_QGEG01000002.1"/>
</dbReference>
<evidence type="ECO:0000313" key="5">
    <source>
        <dbReference type="Proteomes" id="UP000245762"/>
    </source>
</evidence>
<dbReference type="InterPro" id="IPR036249">
    <property type="entry name" value="Thioredoxin-like_sf"/>
</dbReference>
<accession>A0A316L1Z0</accession>
<sequence>MKKLLLIALCLCCGVIQAQEWQNTFDDAVKLANEEDKPIVLVFSGSDWCPPCIRLKRNILDSEDFKKYAADNYVLYNADFPKKKKNQLEQDKLNSNKSLAEQYNPKGHFPLVVVMDKQKSVLGKTGFNRKNSPQEYISLLNDFIK</sequence>
<proteinExistence type="predicted"/>
<protein>
    <submittedName>
        <fullName evidence="4">Thioredoxin family protein</fullName>
    </submittedName>
</protein>
<evidence type="ECO:0000256" key="1">
    <source>
        <dbReference type="ARBA" id="ARBA00022729"/>
    </source>
</evidence>
<gene>
    <name evidence="4" type="ORF">DKG77_07945</name>
</gene>
<keyword evidence="1 2" id="KW-0732">Signal</keyword>
<evidence type="ECO:0000259" key="3">
    <source>
        <dbReference type="PROSITE" id="PS51352"/>
    </source>
</evidence>
<dbReference type="PANTHER" id="PTHR15337:SF11">
    <property type="entry name" value="THIOREDOXIN DOMAIN-CONTAINING PROTEIN"/>
    <property type="match status" value="1"/>
</dbReference>
<dbReference type="InterPro" id="IPR013766">
    <property type="entry name" value="Thioredoxin_domain"/>
</dbReference>
<evidence type="ECO:0000313" key="4">
    <source>
        <dbReference type="EMBL" id="PWL38203.1"/>
    </source>
</evidence>
<dbReference type="PROSITE" id="PS51352">
    <property type="entry name" value="THIOREDOXIN_2"/>
    <property type="match status" value="1"/>
</dbReference>
<dbReference type="SUPFAM" id="SSF52833">
    <property type="entry name" value="Thioredoxin-like"/>
    <property type="match status" value="1"/>
</dbReference>
<feature type="signal peptide" evidence="2">
    <location>
        <begin position="1"/>
        <end position="18"/>
    </location>
</feature>
<dbReference type="Proteomes" id="UP000245762">
    <property type="component" value="Unassembled WGS sequence"/>
</dbReference>
<comment type="caution">
    <text evidence="4">The sequence shown here is derived from an EMBL/GenBank/DDBJ whole genome shotgun (WGS) entry which is preliminary data.</text>
</comment>
<reference evidence="4 5" key="1">
    <citation type="submission" date="2018-05" db="EMBL/GenBank/DDBJ databases">
        <title>Complete genome sequence of Flagellimonas aquimarina ECD12 isolated from seaweed Ecklonia cava.</title>
        <authorList>
            <person name="Choi S."/>
            <person name="Seong C."/>
        </authorList>
    </citation>
    <scope>NUCLEOTIDE SEQUENCE [LARGE SCALE GENOMIC DNA]</scope>
    <source>
        <strain evidence="4 5">ECD12</strain>
    </source>
</reference>
<dbReference type="InterPro" id="IPR051099">
    <property type="entry name" value="AGR/TXD"/>
</dbReference>
<feature type="chain" id="PRO_5016303287" evidence="2">
    <location>
        <begin position="19"/>
        <end position="145"/>
    </location>
</feature>